<accession>A0A939FN49</accession>
<evidence type="ECO:0000313" key="4">
    <source>
        <dbReference type="Proteomes" id="UP000664781"/>
    </source>
</evidence>
<keyword evidence="4" id="KW-1185">Reference proteome</keyword>
<feature type="chain" id="PRO_5037451006" description="Secreted protein" evidence="2">
    <location>
        <begin position="44"/>
        <end position="235"/>
    </location>
</feature>
<proteinExistence type="predicted"/>
<comment type="caution">
    <text evidence="3">The sequence shown here is derived from an EMBL/GenBank/DDBJ whole genome shotgun (WGS) entry which is preliminary data.</text>
</comment>
<feature type="compositionally biased region" description="Basic and acidic residues" evidence="1">
    <location>
        <begin position="79"/>
        <end position="94"/>
    </location>
</feature>
<evidence type="ECO:0000256" key="2">
    <source>
        <dbReference type="SAM" id="SignalP"/>
    </source>
</evidence>
<evidence type="ECO:0000313" key="3">
    <source>
        <dbReference type="EMBL" id="MBO0654302.1"/>
    </source>
</evidence>
<evidence type="ECO:0008006" key="5">
    <source>
        <dbReference type="Google" id="ProtNLM"/>
    </source>
</evidence>
<gene>
    <name evidence="3" type="ORF">J1792_16430</name>
</gene>
<name>A0A939FN49_9ACTN</name>
<feature type="region of interest" description="Disordered" evidence="1">
    <location>
        <begin position="44"/>
        <end position="94"/>
    </location>
</feature>
<organism evidence="3 4">
    <name type="scientific">Streptomyces triculaminicus</name>
    <dbReference type="NCBI Taxonomy" id="2816232"/>
    <lineage>
        <taxon>Bacteria</taxon>
        <taxon>Bacillati</taxon>
        <taxon>Actinomycetota</taxon>
        <taxon>Actinomycetes</taxon>
        <taxon>Kitasatosporales</taxon>
        <taxon>Streptomycetaceae</taxon>
        <taxon>Streptomyces</taxon>
    </lineage>
</organism>
<feature type="compositionally biased region" description="Low complexity" evidence="1">
    <location>
        <begin position="44"/>
        <end position="78"/>
    </location>
</feature>
<evidence type="ECO:0000256" key="1">
    <source>
        <dbReference type="SAM" id="MobiDB-lite"/>
    </source>
</evidence>
<sequence>MYGHRHRHGRKLRHAIRTASIGPRRRAAALGALLALVTLPATACSSSDSAPRSKSPAPSATATRVTPATPAAPAAPRTPEAHEPTPDLTPEKEAKVYTPADFCKNKDKLLEPAKRIVLSIANAGEKNGTMRTMGAAEPKLNCGPGVDNDGYFDTDVPLGPYYVADNVTVRLLTYDGATQRMELRSAGITTLADVVKSCAAGATPAKPYTCGGNLFYATLDEKTGVVTHLTGIFQS</sequence>
<dbReference type="AlphaFoldDB" id="A0A939FN49"/>
<dbReference type="Proteomes" id="UP000664781">
    <property type="component" value="Unassembled WGS sequence"/>
</dbReference>
<reference evidence="3" key="1">
    <citation type="submission" date="2021-03" db="EMBL/GenBank/DDBJ databases">
        <title>Streptomyces strains.</title>
        <authorList>
            <person name="Lund M.B."/>
            <person name="Toerring T."/>
        </authorList>
    </citation>
    <scope>NUCLEOTIDE SEQUENCE</scope>
    <source>
        <strain evidence="3">JCM 4242</strain>
    </source>
</reference>
<keyword evidence="2" id="KW-0732">Signal</keyword>
<dbReference type="RefSeq" id="WP_207247574.1">
    <property type="nucleotide sequence ID" value="NZ_JAFMOF010000002.1"/>
</dbReference>
<feature type="signal peptide" evidence="2">
    <location>
        <begin position="1"/>
        <end position="43"/>
    </location>
</feature>
<protein>
    <recommendedName>
        <fullName evidence="5">Secreted protein</fullName>
    </recommendedName>
</protein>
<dbReference type="EMBL" id="JAFMOF010000002">
    <property type="protein sequence ID" value="MBO0654302.1"/>
    <property type="molecule type" value="Genomic_DNA"/>
</dbReference>